<dbReference type="AlphaFoldDB" id="A0A382S0G4"/>
<accession>A0A382S0G4</accession>
<feature type="non-terminal residue" evidence="1">
    <location>
        <position position="78"/>
    </location>
</feature>
<reference evidence="1" key="1">
    <citation type="submission" date="2018-05" db="EMBL/GenBank/DDBJ databases">
        <authorList>
            <person name="Lanie J.A."/>
            <person name="Ng W.-L."/>
            <person name="Kazmierczak K.M."/>
            <person name="Andrzejewski T.M."/>
            <person name="Davidsen T.M."/>
            <person name="Wayne K.J."/>
            <person name="Tettelin H."/>
            <person name="Glass J.I."/>
            <person name="Rusch D."/>
            <person name="Podicherti R."/>
            <person name="Tsui H.-C.T."/>
            <person name="Winkler M.E."/>
        </authorList>
    </citation>
    <scope>NUCLEOTIDE SEQUENCE</scope>
</reference>
<gene>
    <name evidence="1" type="ORF">METZ01_LOCUS355916</name>
</gene>
<sequence>MVNPRLTPELAEVYHLKSPGFAFCEEQASIHCGAYLAQPKNWVSYECLWRDNSAAAASSTRTFASLCSWRKLAGNASE</sequence>
<proteinExistence type="predicted"/>
<dbReference type="EMBL" id="UINC01125316">
    <property type="protein sequence ID" value="SVD03062.1"/>
    <property type="molecule type" value="Genomic_DNA"/>
</dbReference>
<evidence type="ECO:0000313" key="1">
    <source>
        <dbReference type="EMBL" id="SVD03062.1"/>
    </source>
</evidence>
<protein>
    <submittedName>
        <fullName evidence="1">Uncharacterized protein</fullName>
    </submittedName>
</protein>
<name>A0A382S0G4_9ZZZZ</name>
<organism evidence="1">
    <name type="scientific">marine metagenome</name>
    <dbReference type="NCBI Taxonomy" id="408172"/>
    <lineage>
        <taxon>unclassified sequences</taxon>
        <taxon>metagenomes</taxon>
        <taxon>ecological metagenomes</taxon>
    </lineage>
</organism>